<reference evidence="1 2" key="1">
    <citation type="submission" date="2017-04" db="EMBL/GenBank/DDBJ databases">
        <title>Compelte genome sequence of WV33.</title>
        <authorList>
            <person name="Lee P.C."/>
        </authorList>
    </citation>
    <scope>NUCLEOTIDE SEQUENCE [LARGE SCALE GENOMIC DNA]</scope>
    <source>
        <strain evidence="1 2">WV33</strain>
    </source>
</reference>
<sequence length="102" mass="11372">MGTQPTNQTMLDKDFVTSQIKKNIKLFNPLDFCNNGGWPNFDELEIVILSDVENTNGNQIKVSILYSCDYPASCSCFEGNSKPDSLHKELFIGNDGSFEVLS</sequence>
<keyword evidence="2" id="KW-1185">Reference proteome</keyword>
<accession>A0A2S1LDY1</accession>
<evidence type="ECO:0000313" key="1">
    <source>
        <dbReference type="EMBL" id="AWG21928.1"/>
    </source>
</evidence>
<proteinExistence type="predicted"/>
<gene>
    <name evidence="1" type="ORF">FFWV33_10525</name>
</gene>
<dbReference type="KEGG" id="ffa:FFWV33_10525"/>
<protein>
    <submittedName>
        <fullName evidence="1">Uncharacterized protein</fullName>
    </submittedName>
</protein>
<dbReference type="EMBL" id="CP020918">
    <property type="protein sequence ID" value="AWG21928.1"/>
    <property type="molecule type" value="Genomic_DNA"/>
</dbReference>
<organism evidence="1 2">
    <name type="scientific">Flavobacterium faecale</name>
    <dbReference type="NCBI Taxonomy" id="1355330"/>
    <lineage>
        <taxon>Bacteria</taxon>
        <taxon>Pseudomonadati</taxon>
        <taxon>Bacteroidota</taxon>
        <taxon>Flavobacteriia</taxon>
        <taxon>Flavobacteriales</taxon>
        <taxon>Flavobacteriaceae</taxon>
        <taxon>Flavobacterium</taxon>
    </lineage>
</organism>
<dbReference type="AlphaFoldDB" id="A0A2S1LDY1"/>
<dbReference type="Proteomes" id="UP000244527">
    <property type="component" value="Chromosome"/>
</dbReference>
<evidence type="ECO:0000313" key="2">
    <source>
        <dbReference type="Proteomes" id="UP000244527"/>
    </source>
</evidence>
<name>A0A2S1LDY1_9FLAO</name>